<dbReference type="Gene3D" id="2.40.30.170">
    <property type="match status" value="1"/>
</dbReference>
<dbReference type="InterPro" id="IPR051909">
    <property type="entry name" value="MFP_Cation_Efflux"/>
</dbReference>
<evidence type="ECO:0000259" key="7">
    <source>
        <dbReference type="Pfam" id="PF25954"/>
    </source>
</evidence>
<keyword evidence="2" id="KW-0813">Transport</keyword>
<comment type="similarity">
    <text evidence="1">Belongs to the membrane fusion protein (MFP) (TC 8.A.1) family.</text>
</comment>
<keyword evidence="3" id="KW-1133">Transmembrane helix</keyword>
<gene>
    <name evidence="9" type="ORF">ACFQ0F_02870</name>
</gene>
<feature type="domain" description="Multidrug resistance protein MdtA-like C-terminal permuted SH3" evidence="8">
    <location>
        <begin position="336"/>
        <end position="394"/>
    </location>
</feature>
<dbReference type="Gene3D" id="6.10.140.730">
    <property type="match status" value="1"/>
</dbReference>
<feature type="domain" description="CusB-like barrel-sandwich hybrid" evidence="6">
    <location>
        <begin position="132"/>
        <end position="250"/>
    </location>
</feature>
<feature type="transmembrane region" description="Helical" evidence="3">
    <location>
        <begin position="7"/>
        <end position="25"/>
    </location>
</feature>
<evidence type="ECO:0000259" key="4">
    <source>
        <dbReference type="Pfam" id="PF19335"/>
    </source>
</evidence>
<keyword evidence="3" id="KW-0812">Transmembrane</keyword>
<dbReference type="Pfam" id="PF25954">
    <property type="entry name" value="Beta-barrel_RND_2"/>
    <property type="match status" value="1"/>
</dbReference>
<evidence type="ECO:0000259" key="5">
    <source>
        <dbReference type="Pfam" id="PF25869"/>
    </source>
</evidence>
<dbReference type="Pfam" id="PF25919">
    <property type="entry name" value="BSH_CusB"/>
    <property type="match status" value="1"/>
</dbReference>
<dbReference type="InterPro" id="IPR006143">
    <property type="entry name" value="RND_pump_MFP"/>
</dbReference>
<feature type="domain" description="CusB-like beta-barrel" evidence="7">
    <location>
        <begin position="255"/>
        <end position="331"/>
    </location>
</feature>
<dbReference type="Gene3D" id="2.40.420.20">
    <property type="match status" value="1"/>
</dbReference>
<dbReference type="PANTHER" id="PTHR30097:SF15">
    <property type="entry name" value="CATION EFFLUX SYSTEM PROTEIN CUSB"/>
    <property type="match status" value="1"/>
</dbReference>
<dbReference type="Pfam" id="PF19335">
    <property type="entry name" value="HMBD"/>
    <property type="match status" value="1"/>
</dbReference>
<dbReference type="NCBIfam" id="TIGR01730">
    <property type="entry name" value="RND_mfp"/>
    <property type="match status" value="1"/>
</dbReference>
<proteinExistence type="inferred from homology"/>
<dbReference type="InterPro" id="IPR045800">
    <property type="entry name" value="HMBD"/>
</dbReference>
<evidence type="ECO:0000256" key="2">
    <source>
        <dbReference type="ARBA" id="ARBA00022448"/>
    </source>
</evidence>
<dbReference type="InterPro" id="IPR058792">
    <property type="entry name" value="Beta-barrel_RND_2"/>
</dbReference>
<dbReference type="InterPro" id="IPR058791">
    <property type="entry name" value="3HB_CusB"/>
</dbReference>
<evidence type="ECO:0000259" key="6">
    <source>
        <dbReference type="Pfam" id="PF25919"/>
    </source>
</evidence>
<protein>
    <submittedName>
        <fullName evidence="9">Efflux RND transporter periplasmic adaptor subunit</fullName>
    </submittedName>
</protein>
<comment type="caution">
    <text evidence="9">The sequence shown here is derived from an EMBL/GenBank/DDBJ whole genome shotgun (WGS) entry which is preliminary data.</text>
</comment>
<evidence type="ECO:0000313" key="10">
    <source>
        <dbReference type="Proteomes" id="UP001597044"/>
    </source>
</evidence>
<accession>A0ABW3HD05</accession>
<dbReference type="Gene3D" id="2.40.50.100">
    <property type="match status" value="1"/>
</dbReference>
<organism evidence="9 10">
    <name type="scientific">Paraperlucidibaca wandonensis</name>
    <dbReference type="NCBI Taxonomy" id="1268273"/>
    <lineage>
        <taxon>Bacteria</taxon>
        <taxon>Pseudomonadati</taxon>
        <taxon>Pseudomonadota</taxon>
        <taxon>Gammaproteobacteria</taxon>
        <taxon>Moraxellales</taxon>
        <taxon>Moraxellaceae</taxon>
        <taxon>Paraperlucidibaca</taxon>
    </lineage>
</organism>
<feature type="domain" description="Heavy metal binding" evidence="4">
    <location>
        <begin position="54"/>
        <end position="81"/>
    </location>
</feature>
<dbReference type="Pfam" id="PF25869">
    <property type="entry name" value="3HB_CusB"/>
    <property type="match status" value="1"/>
</dbReference>
<dbReference type="InterPro" id="IPR058627">
    <property type="entry name" value="MdtA-like_C"/>
</dbReference>
<dbReference type="Proteomes" id="UP001597044">
    <property type="component" value="Unassembled WGS sequence"/>
</dbReference>
<dbReference type="EMBL" id="JBHTIT010000001">
    <property type="protein sequence ID" value="MFD0949343.1"/>
    <property type="molecule type" value="Genomic_DNA"/>
</dbReference>
<feature type="domain" description="CusB-like three alpha-helical bundle" evidence="5">
    <location>
        <begin position="167"/>
        <end position="217"/>
    </location>
</feature>
<dbReference type="InterPro" id="IPR058790">
    <property type="entry name" value="BSH_CusB"/>
</dbReference>
<evidence type="ECO:0000256" key="3">
    <source>
        <dbReference type="SAM" id="Phobius"/>
    </source>
</evidence>
<dbReference type="PANTHER" id="PTHR30097">
    <property type="entry name" value="CATION EFFLUX SYSTEM PROTEIN CUSB"/>
    <property type="match status" value="1"/>
</dbReference>
<dbReference type="RefSeq" id="WP_379068936.1">
    <property type="nucleotide sequence ID" value="NZ_JBHTIT010000001.1"/>
</dbReference>
<evidence type="ECO:0000259" key="8">
    <source>
        <dbReference type="Pfam" id="PF25967"/>
    </source>
</evidence>
<dbReference type="Pfam" id="PF25967">
    <property type="entry name" value="RND-MFP_C"/>
    <property type="match status" value="1"/>
</dbReference>
<name>A0ABW3HD05_9GAMM</name>
<dbReference type="SUPFAM" id="SSF111369">
    <property type="entry name" value="HlyD-like secretion proteins"/>
    <property type="match status" value="1"/>
</dbReference>
<evidence type="ECO:0000256" key="1">
    <source>
        <dbReference type="ARBA" id="ARBA00009477"/>
    </source>
</evidence>
<keyword evidence="10" id="KW-1185">Reference proteome</keyword>
<evidence type="ECO:0000313" key="9">
    <source>
        <dbReference type="EMBL" id="MFD0949343.1"/>
    </source>
</evidence>
<reference evidence="10" key="1">
    <citation type="journal article" date="2019" name="Int. J. Syst. Evol. Microbiol.">
        <title>The Global Catalogue of Microorganisms (GCM) 10K type strain sequencing project: providing services to taxonomists for standard genome sequencing and annotation.</title>
        <authorList>
            <consortium name="The Broad Institute Genomics Platform"/>
            <consortium name="The Broad Institute Genome Sequencing Center for Infectious Disease"/>
            <person name="Wu L."/>
            <person name="Ma J."/>
        </authorList>
    </citation>
    <scope>NUCLEOTIDE SEQUENCE [LARGE SCALE GENOMIC DNA]</scope>
    <source>
        <strain evidence="10">CCUG 63419</strain>
    </source>
</reference>
<sequence>MSRTNKVITIIVLAVLIGSGAWYFFASSHTMSMTADMHHGGADQGSSEQRNVLYWHDPMVPGQRFDKPGPSPFMDMQLVPVYADDSDASEGVSISAQTQQNLGIRTTVVRMGEISKDAVVQGNVVWNEHAIDVISARATGFIERLYVRAAMETVKQGQALAEIYVPDWIAVQEEYLLTRELGGEIGQQLKSGAKQRMRVAGMTDSQIAEVVRDGKIHARVTIRAPRSGVLSELNVRAGETVSLGMPLFRISGLNPIWLDANVPESLMSSLHLGDSVEVTTVARGNKRYSGKVALLPPEIDQVTRAQRVRIEVANPRDELLPGMFASLVIKQNSVADALLVPTEAIITTGSRKIVFSVNDDGKFNPHTITAGLESDTETEVLSGLSAGQKVVTSGQFLVDSEASLKGVMSRMRESAP</sequence>
<keyword evidence="3" id="KW-0472">Membrane</keyword>